<feature type="region of interest" description="Disordered" evidence="1">
    <location>
        <begin position="118"/>
        <end position="142"/>
    </location>
</feature>
<feature type="signal peptide" evidence="2">
    <location>
        <begin position="1"/>
        <end position="27"/>
    </location>
</feature>
<dbReference type="PANTHER" id="PTHR43308">
    <property type="entry name" value="OUTER MEMBRANE PROTEIN ALPHA-RELATED"/>
    <property type="match status" value="1"/>
</dbReference>
<name>A0A9X2B4N8_9BACL</name>
<feature type="compositionally biased region" description="Gly residues" evidence="1">
    <location>
        <begin position="122"/>
        <end position="136"/>
    </location>
</feature>
<evidence type="ECO:0000256" key="2">
    <source>
        <dbReference type="SAM" id="SignalP"/>
    </source>
</evidence>
<protein>
    <submittedName>
        <fullName evidence="4">S-layer homology domain-containing protein</fullName>
    </submittedName>
</protein>
<dbReference type="Proteomes" id="UP001139347">
    <property type="component" value="Unassembled WGS sequence"/>
</dbReference>
<dbReference type="InterPro" id="IPR001119">
    <property type="entry name" value="SLH_dom"/>
</dbReference>
<dbReference type="EMBL" id="JALIRP010000014">
    <property type="protein sequence ID" value="MCJ8014731.1"/>
    <property type="molecule type" value="Genomic_DNA"/>
</dbReference>
<evidence type="ECO:0000313" key="5">
    <source>
        <dbReference type="Proteomes" id="UP001139347"/>
    </source>
</evidence>
<gene>
    <name evidence="4" type="ORF">MUG84_23910</name>
</gene>
<feature type="domain" description="SLH" evidence="3">
    <location>
        <begin position="358"/>
        <end position="416"/>
    </location>
</feature>
<proteinExistence type="predicted"/>
<accession>A0A9X2B4N8</accession>
<feature type="domain" description="SLH" evidence="3">
    <location>
        <begin position="485"/>
        <end position="545"/>
    </location>
</feature>
<organism evidence="4 5">
    <name type="scientific">Paenibacillus mangrovi</name>
    <dbReference type="NCBI Taxonomy" id="2931978"/>
    <lineage>
        <taxon>Bacteria</taxon>
        <taxon>Bacillati</taxon>
        <taxon>Bacillota</taxon>
        <taxon>Bacilli</taxon>
        <taxon>Bacillales</taxon>
        <taxon>Paenibacillaceae</taxon>
        <taxon>Paenibacillus</taxon>
    </lineage>
</organism>
<dbReference type="RefSeq" id="WP_244729938.1">
    <property type="nucleotide sequence ID" value="NZ_JALIRP010000014.1"/>
</dbReference>
<comment type="caution">
    <text evidence="4">The sequence shown here is derived from an EMBL/GenBank/DDBJ whole genome shotgun (WGS) entry which is preliminary data.</text>
</comment>
<evidence type="ECO:0000256" key="1">
    <source>
        <dbReference type="SAM" id="MobiDB-lite"/>
    </source>
</evidence>
<dbReference type="AlphaFoldDB" id="A0A9X2B4N8"/>
<dbReference type="PANTHER" id="PTHR43308:SF5">
    <property type="entry name" value="S-LAYER PROTEIN _ PEPTIDOGLYCAN ENDO-BETA-N-ACETYLGLUCOSAMINIDASE"/>
    <property type="match status" value="1"/>
</dbReference>
<dbReference type="Pfam" id="PF00395">
    <property type="entry name" value="SLH"/>
    <property type="match status" value="3"/>
</dbReference>
<feature type="domain" description="SLH" evidence="3">
    <location>
        <begin position="417"/>
        <end position="480"/>
    </location>
</feature>
<dbReference type="PROSITE" id="PS51272">
    <property type="entry name" value="SLH"/>
    <property type="match status" value="3"/>
</dbReference>
<feature type="chain" id="PRO_5040763251" evidence="2">
    <location>
        <begin position="28"/>
        <end position="545"/>
    </location>
</feature>
<reference evidence="4" key="1">
    <citation type="submission" date="2022-04" db="EMBL/GenBank/DDBJ databases">
        <title>Paenibacillus mangrovi sp. nov., a novel endophytic bacterium isolated from bark of Kandelia candel.</title>
        <authorList>
            <person name="Tuo L."/>
        </authorList>
    </citation>
    <scope>NUCLEOTIDE SEQUENCE</scope>
    <source>
        <strain evidence="4">KQZ6P-2</strain>
    </source>
</reference>
<keyword evidence="2" id="KW-0732">Signal</keyword>
<evidence type="ECO:0000313" key="4">
    <source>
        <dbReference type="EMBL" id="MCJ8014731.1"/>
    </source>
</evidence>
<dbReference type="InterPro" id="IPR051465">
    <property type="entry name" value="Cell_Envelope_Struct_Comp"/>
</dbReference>
<keyword evidence="5" id="KW-1185">Reference proteome</keyword>
<sequence length="545" mass="58432">MKKKLRWIVSIVGTVMFMLVGMSMAQAQGRIDITKATVDKTTKKVMIEGTNQNGAGKYVTIKVVDPKGEIDYVDQTTSTGEGKFSFAFTLAGSAKGTYTAYFGVEDIDVPQTVTFDYKDETTGGGTGGGGSPGTGGTSNSTAPANPVVFQLLPDGSVKAVIKAELEKDSSTAAAVVTDTDVKGALSKAIASKEGIKRIIFELTNNQNPHKYAIGLPTTVLSGDANILVEVRTAKGTVSLPGNMLKPEDAGKGQIRFVIGDAALDPVKGETKNSVGGRPVIELYLEKDGKRMTQDLKFAPILVKIPYVLSTKELTEEIKVLSLNTQGDAVTLPQTTYDKTEGMVQFKTDHMGRYTVAYVKKTFEDIGKYPWAQRAIETLSTKGIIQGTSATNYSPANKVTRADYILMLIRALQLNAQVEDQFADVRKGDYYYEAVGIAKKLGIVKGVEGNTFQPKAEITRQEMMVMAARALKAAGIMDVEGTSADLTRYKDAGKVSNYAVESVAGLSSKGIVQGDGNYIQPLANATRAETATFMYRILNAVEASAQ</sequence>
<evidence type="ECO:0000259" key="3">
    <source>
        <dbReference type="PROSITE" id="PS51272"/>
    </source>
</evidence>